<dbReference type="SUPFAM" id="SSF52833">
    <property type="entry name" value="Thioredoxin-like"/>
    <property type="match status" value="1"/>
</dbReference>
<name>D1C4C5_SPHTD</name>
<reference evidence="4" key="1">
    <citation type="submission" date="2009-11" db="EMBL/GenBank/DDBJ databases">
        <title>The complete chromosome 1 of Sphaerobacter thermophilus DSM 20745.</title>
        <authorList>
            <person name="Lucas S."/>
            <person name="Copeland A."/>
            <person name="Lapidus A."/>
            <person name="Glavina del Rio T."/>
            <person name="Dalin E."/>
            <person name="Tice H."/>
            <person name="Bruce D."/>
            <person name="Goodwin L."/>
            <person name="Pitluck S."/>
            <person name="Kyrpides N."/>
            <person name="Mavromatis K."/>
            <person name="Ivanova N."/>
            <person name="Mikhailova N."/>
            <person name="LaButti K.M."/>
            <person name="Clum A."/>
            <person name="Sun H.I."/>
            <person name="Brettin T."/>
            <person name="Detter J.C."/>
            <person name="Han C."/>
            <person name="Larimer F."/>
            <person name="Land M."/>
            <person name="Hauser L."/>
            <person name="Markowitz V."/>
            <person name="Cheng J.F."/>
            <person name="Hugenholtz P."/>
            <person name="Woyke T."/>
            <person name="Wu D."/>
            <person name="Steenblock K."/>
            <person name="Schneider S."/>
            <person name="Pukall R."/>
            <person name="Goeker M."/>
            <person name="Klenk H.P."/>
            <person name="Eisen J.A."/>
        </authorList>
    </citation>
    <scope>NUCLEOTIDE SEQUENCE [LARGE SCALE GENOMIC DNA]</scope>
    <source>
        <strain evidence="4">ATCC 49802 / DSM 20745 / S 6022</strain>
    </source>
</reference>
<dbReference type="Proteomes" id="UP000002027">
    <property type="component" value="Chromosome 1"/>
</dbReference>
<organism evidence="3 4">
    <name type="scientific">Sphaerobacter thermophilus (strain ATCC 49802 / DSM 20745 / KCCM 41009 / NCIMB 13125 / S 6022)</name>
    <dbReference type="NCBI Taxonomy" id="479434"/>
    <lineage>
        <taxon>Bacteria</taxon>
        <taxon>Pseudomonadati</taxon>
        <taxon>Thermomicrobiota</taxon>
        <taxon>Thermomicrobia</taxon>
        <taxon>Sphaerobacterales</taxon>
        <taxon>Sphaerobacterineae</taxon>
        <taxon>Sphaerobacteraceae</taxon>
        <taxon>Sphaerobacter</taxon>
    </lineage>
</organism>
<dbReference type="PROSITE" id="PS51353">
    <property type="entry name" value="ARSC"/>
    <property type="match status" value="1"/>
</dbReference>
<reference evidence="3 4" key="2">
    <citation type="journal article" date="2010" name="Stand. Genomic Sci.">
        <title>Complete genome sequence of Desulfohalobium retbaense type strain (HR(100)).</title>
        <authorList>
            <person name="Spring S."/>
            <person name="Nolan M."/>
            <person name="Lapidus A."/>
            <person name="Glavina Del Rio T."/>
            <person name="Copeland A."/>
            <person name="Tice H."/>
            <person name="Cheng J.F."/>
            <person name="Lucas S."/>
            <person name="Land M."/>
            <person name="Chen F."/>
            <person name="Bruce D."/>
            <person name="Goodwin L."/>
            <person name="Pitluck S."/>
            <person name="Ivanova N."/>
            <person name="Mavromatis K."/>
            <person name="Mikhailova N."/>
            <person name="Pati A."/>
            <person name="Chen A."/>
            <person name="Palaniappan K."/>
            <person name="Hauser L."/>
            <person name="Chang Y.J."/>
            <person name="Jeffries C.D."/>
            <person name="Munk C."/>
            <person name="Kiss H."/>
            <person name="Chain P."/>
            <person name="Han C."/>
            <person name="Brettin T."/>
            <person name="Detter J.C."/>
            <person name="Schuler E."/>
            <person name="Goker M."/>
            <person name="Rohde M."/>
            <person name="Bristow J."/>
            <person name="Eisen J.A."/>
            <person name="Markowitz V."/>
            <person name="Hugenholtz P."/>
            <person name="Kyrpides N.C."/>
            <person name="Klenk H.P."/>
        </authorList>
    </citation>
    <scope>NUCLEOTIDE SEQUENCE [LARGE SCALE GENOMIC DNA]</scope>
    <source>
        <strain evidence="4">ATCC 49802 / DSM 20745 / S 6022</strain>
    </source>
</reference>
<dbReference type="FunCoup" id="D1C4C5">
    <property type="interactions" value="127"/>
</dbReference>
<keyword evidence="4" id="KW-1185">Reference proteome</keyword>
<dbReference type="Pfam" id="PF03960">
    <property type="entry name" value="ArsC"/>
    <property type="match status" value="1"/>
</dbReference>
<dbReference type="STRING" id="479434.Sthe_1658"/>
<gene>
    <name evidence="3" type="ordered locus">Sthe_1658</name>
</gene>
<dbReference type="InterPro" id="IPR036249">
    <property type="entry name" value="Thioredoxin-like_sf"/>
</dbReference>
<comment type="similarity">
    <text evidence="1 2">Belongs to the ArsC family.</text>
</comment>
<dbReference type="InterPro" id="IPR006660">
    <property type="entry name" value="Arsenate_reductase-like"/>
</dbReference>
<dbReference type="HOGENOM" id="CLU_2398088_0_0_0"/>
<dbReference type="InParanoid" id="D1C4C5"/>
<sequence length="93" mass="10699">MRRDYFKERFTREELADVLRRAGLTPREALSKRSRAYRELGLAEREVSDDELLDLMVAEPTLLRRPLLLTPEGSALGFDRKRMDALFGTGETG</sequence>
<evidence type="ECO:0000256" key="2">
    <source>
        <dbReference type="PROSITE-ProRule" id="PRU01282"/>
    </source>
</evidence>
<dbReference type="Gene3D" id="3.40.30.10">
    <property type="entry name" value="Glutaredoxin"/>
    <property type="match status" value="1"/>
</dbReference>
<protein>
    <submittedName>
        <fullName evidence="3">Arsenate reductase-like protein</fullName>
    </submittedName>
</protein>
<dbReference type="OrthoDB" id="1120494at2"/>
<dbReference type="EMBL" id="CP001823">
    <property type="protein sequence ID" value="ACZ39092.1"/>
    <property type="molecule type" value="Genomic_DNA"/>
</dbReference>
<dbReference type="PANTHER" id="PTHR30041:SF4">
    <property type="entry name" value="ARSENATE REDUCTASE"/>
    <property type="match status" value="1"/>
</dbReference>
<evidence type="ECO:0000313" key="4">
    <source>
        <dbReference type="Proteomes" id="UP000002027"/>
    </source>
</evidence>
<dbReference type="eggNOG" id="COG1393">
    <property type="taxonomic scope" value="Bacteria"/>
</dbReference>
<accession>D1C4C5</accession>
<evidence type="ECO:0000313" key="3">
    <source>
        <dbReference type="EMBL" id="ACZ39092.1"/>
    </source>
</evidence>
<dbReference type="AlphaFoldDB" id="D1C4C5"/>
<evidence type="ECO:0000256" key="1">
    <source>
        <dbReference type="ARBA" id="ARBA00007198"/>
    </source>
</evidence>
<proteinExistence type="inferred from homology"/>
<dbReference type="PANTHER" id="PTHR30041">
    <property type="entry name" value="ARSENATE REDUCTASE"/>
    <property type="match status" value="1"/>
</dbReference>
<dbReference type="KEGG" id="sti:Sthe_1658"/>